<dbReference type="GO" id="GO:0051539">
    <property type="term" value="F:4 iron, 4 sulfur cluster binding"/>
    <property type="evidence" value="ECO:0007669"/>
    <property type="project" value="UniProtKB-KW"/>
</dbReference>
<dbReference type="InterPro" id="IPR001203">
    <property type="entry name" value="OxRdtase_Ald_Fedxn_C"/>
</dbReference>
<keyword evidence="3" id="KW-0004">4Fe-4S</keyword>
<dbReference type="OrthoDB" id="9763894at2"/>
<dbReference type="Proteomes" id="UP000184251">
    <property type="component" value="Unassembled WGS sequence"/>
</dbReference>
<dbReference type="SMART" id="SM00790">
    <property type="entry name" value="AFOR_N"/>
    <property type="match status" value="1"/>
</dbReference>
<keyword evidence="4" id="KW-0479">Metal-binding</keyword>
<dbReference type="Gene3D" id="1.10.569.10">
    <property type="entry name" value="Aldehyde Ferredoxin Oxidoreductase Protein, subunit A, domain 2"/>
    <property type="match status" value="1"/>
</dbReference>
<dbReference type="AlphaFoldDB" id="A0A1M4TPD1"/>
<feature type="domain" description="Aldehyde ferredoxin oxidoreductase N-terminal" evidence="9">
    <location>
        <begin position="4"/>
        <end position="206"/>
    </location>
</feature>
<comment type="similarity">
    <text evidence="2">Belongs to the AOR/FOR family.</text>
</comment>
<dbReference type="Gene3D" id="1.10.599.10">
    <property type="entry name" value="Aldehyde Ferredoxin Oxidoreductase Protein, subunit A, domain 3"/>
    <property type="match status" value="1"/>
</dbReference>
<evidence type="ECO:0000256" key="8">
    <source>
        <dbReference type="ARBA" id="ARBA00049934"/>
    </source>
</evidence>
<dbReference type="Gene3D" id="3.60.9.10">
    <property type="entry name" value="Aldehyde ferredoxin oxidoreductase, N-terminal domain"/>
    <property type="match status" value="1"/>
</dbReference>
<dbReference type="PANTHER" id="PTHR30038">
    <property type="entry name" value="ALDEHYDE FERREDOXIN OXIDOREDUCTASE"/>
    <property type="match status" value="1"/>
</dbReference>
<keyword evidence="7" id="KW-0411">Iron-sulfur</keyword>
<evidence type="ECO:0000313" key="10">
    <source>
        <dbReference type="EMBL" id="SHE46236.1"/>
    </source>
</evidence>
<organism evidence="10 11">
    <name type="scientific">Alkalibacter saccharofermentans DSM 14828</name>
    <dbReference type="NCBI Taxonomy" id="1120975"/>
    <lineage>
        <taxon>Bacteria</taxon>
        <taxon>Bacillati</taxon>
        <taxon>Bacillota</taxon>
        <taxon>Clostridia</taxon>
        <taxon>Eubacteriales</taxon>
        <taxon>Eubacteriaceae</taxon>
        <taxon>Alkalibacter</taxon>
    </lineage>
</organism>
<dbReference type="Pfam" id="PF02730">
    <property type="entry name" value="AFOR_N"/>
    <property type="match status" value="1"/>
</dbReference>
<protein>
    <submittedName>
        <fullName evidence="10">Aldehyde:ferredoxin oxidoreductase</fullName>
    </submittedName>
</protein>
<reference evidence="10 11" key="1">
    <citation type="submission" date="2016-11" db="EMBL/GenBank/DDBJ databases">
        <authorList>
            <person name="Jaros S."/>
            <person name="Januszkiewicz K."/>
            <person name="Wedrychowicz H."/>
        </authorList>
    </citation>
    <scope>NUCLEOTIDE SEQUENCE [LARGE SCALE GENOMIC DNA]</scope>
    <source>
        <strain evidence="10 11">DSM 14828</strain>
    </source>
</reference>
<evidence type="ECO:0000313" key="11">
    <source>
        <dbReference type="Proteomes" id="UP000184251"/>
    </source>
</evidence>
<evidence type="ECO:0000259" key="9">
    <source>
        <dbReference type="SMART" id="SM00790"/>
    </source>
</evidence>
<dbReference type="SUPFAM" id="SSF48310">
    <property type="entry name" value="Aldehyde ferredoxin oxidoreductase, C-terminal domains"/>
    <property type="match status" value="1"/>
</dbReference>
<dbReference type="InterPro" id="IPR036021">
    <property type="entry name" value="Tungsten_al_ferr_oxy-like_C"/>
</dbReference>
<dbReference type="GO" id="GO:0046872">
    <property type="term" value="F:metal ion binding"/>
    <property type="evidence" value="ECO:0007669"/>
    <property type="project" value="UniProtKB-KW"/>
</dbReference>
<dbReference type="PANTHER" id="PTHR30038:SF0">
    <property type="entry name" value="TUNGSTEN-CONTAINING ALDEHYDE FERREDOXIN OXIDOREDUCTASE"/>
    <property type="match status" value="1"/>
</dbReference>
<dbReference type="EMBL" id="FQTU01000002">
    <property type="protein sequence ID" value="SHE46236.1"/>
    <property type="molecule type" value="Genomic_DNA"/>
</dbReference>
<evidence type="ECO:0000256" key="4">
    <source>
        <dbReference type="ARBA" id="ARBA00022723"/>
    </source>
</evidence>
<dbReference type="Pfam" id="PF01314">
    <property type="entry name" value="AFOR_C"/>
    <property type="match status" value="1"/>
</dbReference>
<dbReference type="RefSeq" id="WP_073269553.1">
    <property type="nucleotide sequence ID" value="NZ_FQTU01000002.1"/>
</dbReference>
<name>A0A1M4TPD1_9FIRM</name>
<comment type="cofactor">
    <cofactor evidence="8">
        <name>tungstopterin</name>
        <dbReference type="ChEBI" id="CHEBI:30402"/>
    </cofactor>
</comment>
<evidence type="ECO:0000256" key="2">
    <source>
        <dbReference type="ARBA" id="ARBA00011032"/>
    </source>
</evidence>
<gene>
    <name evidence="10" type="ORF">SAMN02746064_00564</name>
</gene>
<evidence type="ECO:0000256" key="6">
    <source>
        <dbReference type="ARBA" id="ARBA00023004"/>
    </source>
</evidence>
<accession>A0A1M4TPD1</accession>
<dbReference type="GO" id="GO:0016625">
    <property type="term" value="F:oxidoreductase activity, acting on the aldehyde or oxo group of donors, iron-sulfur protein as acceptor"/>
    <property type="evidence" value="ECO:0007669"/>
    <property type="project" value="InterPro"/>
</dbReference>
<dbReference type="InterPro" id="IPR013985">
    <property type="entry name" value="Ald_Fedxn_OxRdtase_dom3"/>
</dbReference>
<dbReference type="InterPro" id="IPR013984">
    <property type="entry name" value="Ald_Fedxn_OxRdtase_dom2"/>
</dbReference>
<evidence type="ECO:0000256" key="1">
    <source>
        <dbReference type="ARBA" id="ARBA00001966"/>
    </source>
</evidence>
<proteinExistence type="inferred from homology"/>
<dbReference type="SUPFAM" id="SSF56228">
    <property type="entry name" value="Aldehyde ferredoxin oxidoreductase, N-terminal domain"/>
    <property type="match status" value="1"/>
</dbReference>
<dbReference type="GO" id="GO:0009055">
    <property type="term" value="F:electron transfer activity"/>
    <property type="evidence" value="ECO:0007669"/>
    <property type="project" value="InterPro"/>
</dbReference>
<evidence type="ECO:0000256" key="7">
    <source>
        <dbReference type="ARBA" id="ARBA00023014"/>
    </source>
</evidence>
<comment type="cofactor">
    <cofactor evidence="1">
        <name>[4Fe-4S] cluster</name>
        <dbReference type="ChEBI" id="CHEBI:49883"/>
    </cofactor>
</comment>
<sequence length="603" mass="64745">MNGYNGTVLRVNLTDKKVTKEPLNLEEAQKFIGGRGLATKMLMDEIDPQIDALSADNKLIFVTGPLTGTPTPTGGRYMVVTKSPLTGTVACSNSGGYWGAELKFAGYDAIILEGKADSPVYLNIVDDEVELKDASSIWGKLVSETTDILEQAHGGKVKVATIGPAGEKLSKIAAVMNDRGRAAGRSGVGAVMGSKNLKAVVVKGSSKVAIADNDKLKEVFARCMSKIKENGVTGQGLPAYGTAVLVNIINENGVFPTNNFQEGVFDKADEISGENLAEKYLKKKDPCYRCPIGCGRYCEIDDIKGQGPEYETIWAFGSDCGVSNLGNIIKANYWCNEYGIDTISAGATIAAAMELYQRGLIKDDELAGGEKLEWGNDEAIVEWTKKMGAVEGFGAKMAEGSYRLCESYGAPELSMSVKKQELPAYDSRGIQGQGVQYATSNRGGCHVRGYMISPEILGVPEKLDRFALDGKAEWAKLYQDFTAAIDSSGLCLFTSFAMGADDYADMVNAVCGTNMTGNDFIEAGERIWNLEKVFNLNAGIDSGQDKLPKRLVDEPMPDGPSKGWVTKLDELLPQYYSVRGWSSDGIPTAEKLSGLGIGGYTPL</sequence>
<evidence type="ECO:0000256" key="5">
    <source>
        <dbReference type="ARBA" id="ARBA00023002"/>
    </source>
</evidence>
<evidence type="ECO:0000256" key="3">
    <source>
        <dbReference type="ARBA" id="ARBA00022485"/>
    </source>
</evidence>
<dbReference type="InterPro" id="IPR051919">
    <property type="entry name" value="W-dependent_AOR"/>
</dbReference>
<keyword evidence="6" id="KW-0408">Iron</keyword>
<dbReference type="InterPro" id="IPR013983">
    <property type="entry name" value="Ald_Fedxn_OxRdtase_N"/>
</dbReference>
<dbReference type="STRING" id="1120975.SAMN02746064_00564"/>
<dbReference type="InterPro" id="IPR036503">
    <property type="entry name" value="Ald_Fedxn_OxRdtase_N_sf"/>
</dbReference>
<keyword evidence="11" id="KW-1185">Reference proteome</keyword>
<keyword evidence="5" id="KW-0560">Oxidoreductase</keyword>